<protein>
    <submittedName>
        <fullName evidence="1">Uncharacterized protein</fullName>
    </submittedName>
</protein>
<name>A0A382C787_9ZZZZ</name>
<evidence type="ECO:0000313" key="1">
    <source>
        <dbReference type="EMBL" id="SVB21652.1"/>
    </source>
</evidence>
<organism evidence="1">
    <name type="scientific">marine metagenome</name>
    <dbReference type="NCBI Taxonomy" id="408172"/>
    <lineage>
        <taxon>unclassified sequences</taxon>
        <taxon>metagenomes</taxon>
        <taxon>ecological metagenomes</taxon>
    </lineage>
</organism>
<proteinExistence type="predicted"/>
<sequence length="54" mass="6154">MTFFSILCSKKNRNHDAVANGEFNTHAINGLDHLEGISVVLSKQEKESLQFMRF</sequence>
<dbReference type="AlphaFoldDB" id="A0A382C787"/>
<accession>A0A382C787</accession>
<gene>
    <name evidence="1" type="ORF">METZ01_LOCUS174506</name>
</gene>
<dbReference type="EMBL" id="UINC01033029">
    <property type="protein sequence ID" value="SVB21652.1"/>
    <property type="molecule type" value="Genomic_DNA"/>
</dbReference>
<reference evidence="1" key="1">
    <citation type="submission" date="2018-05" db="EMBL/GenBank/DDBJ databases">
        <authorList>
            <person name="Lanie J.A."/>
            <person name="Ng W.-L."/>
            <person name="Kazmierczak K.M."/>
            <person name="Andrzejewski T.M."/>
            <person name="Davidsen T.M."/>
            <person name="Wayne K.J."/>
            <person name="Tettelin H."/>
            <person name="Glass J.I."/>
            <person name="Rusch D."/>
            <person name="Podicherti R."/>
            <person name="Tsui H.-C.T."/>
            <person name="Winkler M.E."/>
        </authorList>
    </citation>
    <scope>NUCLEOTIDE SEQUENCE</scope>
</reference>